<keyword evidence="3" id="KW-1185">Reference proteome</keyword>
<gene>
    <name evidence="2" type="ORF">SD77_1847</name>
</gene>
<protein>
    <submittedName>
        <fullName evidence="2">Uncharacterized protein</fullName>
    </submittedName>
</protein>
<keyword evidence="1" id="KW-0812">Transmembrane</keyword>
<proteinExistence type="predicted"/>
<feature type="transmembrane region" description="Helical" evidence="1">
    <location>
        <begin position="6"/>
        <end position="29"/>
    </location>
</feature>
<evidence type="ECO:0000313" key="2">
    <source>
        <dbReference type="EMBL" id="KIL77095.1"/>
    </source>
</evidence>
<accession>A0ABR5AQS1</accession>
<name>A0ABR5AQS1_BACBA</name>
<evidence type="ECO:0000313" key="3">
    <source>
        <dbReference type="Proteomes" id="UP000031982"/>
    </source>
</evidence>
<keyword evidence="1" id="KW-1133">Transmembrane helix</keyword>
<reference evidence="2 3" key="1">
    <citation type="submission" date="2015-01" db="EMBL/GenBank/DDBJ databases">
        <title>Genome Assembly of Bacillus badius MTCC 1458.</title>
        <authorList>
            <person name="Verma A."/>
            <person name="Khatri I."/>
            <person name="Mual P."/>
            <person name="Subramanian S."/>
            <person name="Krishnamurthi S."/>
        </authorList>
    </citation>
    <scope>NUCLEOTIDE SEQUENCE [LARGE SCALE GENOMIC DNA]</scope>
    <source>
        <strain evidence="2 3">MTCC 1458</strain>
    </source>
</reference>
<dbReference type="RefSeq" id="WP_169799378.1">
    <property type="nucleotide sequence ID" value="NZ_BSSZ01000009.1"/>
</dbReference>
<keyword evidence="1" id="KW-0472">Membrane</keyword>
<dbReference type="EMBL" id="JXLP01000018">
    <property type="protein sequence ID" value="KIL77095.1"/>
    <property type="molecule type" value="Genomic_DNA"/>
</dbReference>
<sequence>MGEHKGAITLGLVVLVLFGVFIAFATGVIDPLMDKIGVAFSKLVDNVFAGSGMPK</sequence>
<comment type="caution">
    <text evidence="2">The sequence shown here is derived from an EMBL/GenBank/DDBJ whole genome shotgun (WGS) entry which is preliminary data.</text>
</comment>
<evidence type="ECO:0000256" key="1">
    <source>
        <dbReference type="SAM" id="Phobius"/>
    </source>
</evidence>
<dbReference type="Proteomes" id="UP000031982">
    <property type="component" value="Unassembled WGS sequence"/>
</dbReference>
<organism evidence="2 3">
    <name type="scientific">Bacillus badius</name>
    <dbReference type="NCBI Taxonomy" id="1455"/>
    <lineage>
        <taxon>Bacteria</taxon>
        <taxon>Bacillati</taxon>
        <taxon>Bacillota</taxon>
        <taxon>Bacilli</taxon>
        <taxon>Bacillales</taxon>
        <taxon>Bacillaceae</taxon>
        <taxon>Pseudobacillus</taxon>
    </lineage>
</organism>